<reference evidence="6 7" key="1">
    <citation type="submission" date="2019-08" db="EMBL/GenBank/DDBJ databases">
        <title>Deep-cultivation of Planctomycetes and their phenomic and genomic characterization uncovers novel biology.</title>
        <authorList>
            <person name="Wiegand S."/>
            <person name="Jogler M."/>
            <person name="Boedeker C."/>
            <person name="Pinto D."/>
            <person name="Vollmers J."/>
            <person name="Rivas-Marin E."/>
            <person name="Kohn T."/>
            <person name="Peeters S.H."/>
            <person name="Heuer A."/>
            <person name="Rast P."/>
            <person name="Oberbeckmann S."/>
            <person name="Bunk B."/>
            <person name="Jeske O."/>
            <person name="Meyerdierks A."/>
            <person name="Storesund J.E."/>
            <person name="Kallscheuer N."/>
            <person name="Luecker S."/>
            <person name="Lage O.M."/>
            <person name="Pohl T."/>
            <person name="Merkel B.J."/>
            <person name="Hornburger P."/>
            <person name="Mueller R.-W."/>
            <person name="Bruemmer F."/>
            <person name="Labrenz M."/>
            <person name="Spormann A.M."/>
            <person name="Op den Camp H."/>
            <person name="Overmann J."/>
            <person name="Amann R."/>
            <person name="Jetten M.S.M."/>
            <person name="Mascher T."/>
            <person name="Medema M.H."/>
            <person name="Devos D.P."/>
            <person name="Kaster A.-K."/>
            <person name="Ovreas L."/>
            <person name="Rohde M."/>
            <person name="Galperin M.Y."/>
            <person name="Jogler C."/>
        </authorList>
    </citation>
    <scope>NUCLEOTIDE SEQUENCE [LARGE SCALE GENOMIC DNA]</scope>
    <source>
        <strain evidence="6 7">FC18</strain>
    </source>
</reference>
<protein>
    <submittedName>
        <fullName evidence="6">Gluconate 5-dehydrogenase</fullName>
        <ecNumber evidence="6">1.1.1.69</ecNumber>
    </submittedName>
</protein>
<dbReference type="OrthoDB" id="7593130at2"/>
<dbReference type="PANTHER" id="PTHR43391">
    <property type="entry name" value="RETINOL DEHYDROGENASE-RELATED"/>
    <property type="match status" value="1"/>
</dbReference>
<proteinExistence type="inferred from homology"/>
<dbReference type="PANTHER" id="PTHR43391:SF14">
    <property type="entry name" value="DEHYDROGENASE_REDUCTASE SDR FAMILY PROTEIN 7-LIKE"/>
    <property type="match status" value="1"/>
</dbReference>
<dbReference type="KEGG" id="mff:MFFC18_02340"/>
<sequence length="264" mass="27665">MNGKVVLITGANRGIGKVILEESLRRGASKVYAAVRNLDSADSLIEAHGERVVAVLVDLNDPDSIVAASKTASDVDVVVNNAGVMHTSDPLDVDAMDNLLDEFNANVGGLIRIAQAFAPVLKANGGGSLVQLNSVASVKASARFATYCASKAASYSITQGLSETLREQGTHVVSVHPGPILTDMAQSAGFGDFASPPVLVAEAIFEAIENRRFHAWVGPLAQLVSQRYQTFSDKVIEGDMSVLRNEAFGIGEPKTSQDSAGALS</sequence>
<evidence type="ECO:0000256" key="4">
    <source>
        <dbReference type="RuleBase" id="RU000363"/>
    </source>
</evidence>
<evidence type="ECO:0000256" key="3">
    <source>
        <dbReference type="ARBA" id="ARBA00023002"/>
    </source>
</evidence>
<dbReference type="InterPro" id="IPR002347">
    <property type="entry name" value="SDR_fam"/>
</dbReference>
<dbReference type="PRINTS" id="PR00081">
    <property type="entry name" value="GDHRDH"/>
</dbReference>
<name>A0A5B9P723_9BACT</name>
<dbReference type="EMBL" id="CP042912">
    <property type="protein sequence ID" value="QEG20386.1"/>
    <property type="molecule type" value="Genomic_DNA"/>
</dbReference>
<gene>
    <name evidence="6" type="primary">gno</name>
    <name evidence="6" type="ORF">MFFC18_02340</name>
</gene>
<dbReference type="RefSeq" id="WP_075082589.1">
    <property type="nucleotide sequence ID" value="NZ_CP042912.1"/>
</dbReference>
<dbReference type="STRING" id="980251.GCA_001642875_04596"/>
<dbReference type="PROSITE" id="PS00061">
    <property type="entry name" value="ADH_SHORT"/>
    <property type="match status" value="1"/>
</dbReference>
<evidence type="ECO:0000313" key="6">
    <source>
        <dbReference type="EMBL" id="QEG20386.1"/>
    </source>
</evidence>
<accession>A0A5B9P723</accession>
<comment type="similarity">
    <text evidence="1 4">Belongs to the short-chain dehydrogenases/reductases (SDR) family.</text>
</comment>
<keyword evidence="3 6" id="KW-0560">Oxidoreductase</keyword>
<dbReference type="SUPFAM" id="SSF51735">
    <property type="entry name" value="NAD(P)-binding Rossmann-fold domains"/>
    <property type="match status" value="1"/>
</dbReference>
<dbReference type="AlphaFoldDB" id="A0A5B9P723"/>
<dbReference type="InterPro" id="IPR036291">
    <property type="entry name" value="NAD(P)-bd_dom_sf"/>
</dbReference>
<dbReference type="Proteomes" id="UP000322214">
    <property type="component" value="Chromosome"/>
</dbReference>
<dbReference type="InterPro" id="IPR057326">
    <property type="entry name" value="KR_dom"/>
</dbReference>
<dbReference type="SMART" id="SM00822">
    <property type="entry name" value="PKS_KR"/>
    <property type="match status" value="1"/>
</dbReference>
<dbReference type="GO" id="GO:0008874">
    <property type="term" value="F:gluconate 5-dehydrogenase activity"/>
    <property type="evidence" value="ECO:0007669"/>
    <property type="project" value="UniProtKB-EC"/>
</dbReference>
<dbReference type="PRINTS" id="PR00080">
    <property type="entry name" value="SDRFAMILY"/>
</dbReference>
<feature type="domain" description="Ketoreductase" evidence="5">
    <location>
        <begin position="4"/>
        <end position="184"/>
    </location>
</feature>
<keyword evidence="7" id="KW-1185">Reference proteome</keyword>
<evidence type="ECO:0000313" key="7">
    <source>
        <dbReference type="Proteomes" id="UP000322214"/>
    </source>
</evidence>
<dbReference type="Pfam" id="PF00106">
    <property type="entry name" value="adh_short"/>
    <property type="match status" value="1"/>
</dbReference>
<dbReference type="InterPro" id="IPR020904">
    <property type="entry name" value="Sc_DH/Rdtase_CS"/>
</dbReference>
<dbReference type="EC" id="1.1.1.69" evidence="6"/>
<dbReference type="Gene3D" id="3.40.50.720">
    <property type="entry name" value="NAD(P)-binding Rossmann-like Domain"/>
    <property type="match status" value="1"/>
</dbReference>
<keyword evidence="2" id="KW-0521">NADP</keyword>
<evidence type="ECO:0000256" key="1">
    <source>
        <dbReference type="ARBA" id="ARBA00006484"/>
    </source>
</evidence>
<evidence type="ECO:0000259" key="5">
    <source>
        <dbReference type="SMART" id="SM00822"/>
    </source>
</evidence>
<dbReference type="NCBIfam" id="NF006120">
    <property type="entry name" value="PRK08264.1-6"/>
    <property type="match status" value="1"/>
</dbReference>
<organism evidence="6 7">
    <name type="scientific">Mariniblastus fucicola</name>
    <dbReference type="NCBI Taxonomy" id="980251"/>
    <lineage>
        <taxon>Bacteria</taxon>
        <taxon>Pseudomonadati</taxon>
        <taxon>Planctomycetota</taxon>
        <taxon>Planctomycetia</taxon>
        <taxon>Pirellulales</taxon>
        <taxon>Pirellulaceae</taxon>
        <taxon>Mariniblastus</taxon>
    </lineage>
</organism>
<evidence type="ECO:0000256" key="2">
    <source>
        <dbReference type="ARBA" id="ARBA00022857"/>
    </source>
</evidence>